<dbReference type="WBParaSite" id="PEQ_0000111901-mRNA-1">
    <property type="protein sequence ID" value="PEQ_0000111901-mRNA-1"/>
    <property type="gene ID" value="PEQ_0000111901"/>
</dbReference>
<evidence type="ECO:0000313" key="4">
    <source>
        <dbReference type="Proteomes" id="UP000887564"/>
    </source>
</evidence>
<protein>
    <recommendedName>
        <fullName evidence="3">PUMA/OVT1 coiled-coil region domain-containing protein</fullName>
    </recommendedName>
</protein>
<evidence type="ECO:0000313" key="5">
    <source>
        <dbReference type="WBParaSite" id="PEQ_0000111901-mRNA-1"/>
    </source>
</evidence>
<dbReference type="Pfam" id="PF24627">
    <property type="entry name" value="PUMA_CC"/>
    <property type="match status" value="1"/>
</dbReference>
<evidence type="ECO:0000256" key="1">
    <source>
        <dbReference type="SAM" id="Coils"/>
    </source>
</evidence>
<sequence length="154" mass="17998">MDAVRRFREQQAAPMGASAEDYDALMKKYEEAIERIVELESSGDGSTGKLSALETQLRRNRDKLAECRITELLTRLETAEEARKRLEKQLTDSKKELTTQMKSVEDANRELKRLEERLRASDSDKTITENARRKLEEEVRRLKTFVFEIRKSLF</sequence>
<name>A0A914R3D8_PAREQ</name>
<proteinExistence type="predicted"/>
<dbReference type="AlphaFoldDB" id="A0A914R3D8"/>
<dbReference type="InterPro" id="IPR057531">
    <property type="entry name" value="PUMA/OVT1_CC"/>
</dbReference>
<evidence type="ECO:0000259" key="3">
    <source>
        <dbReference type="Pfam" id="PF24627"/>
    </source>
</evidence>
<keyword evidence="1" id="KW-0175">Coiled coil</keyword>
<organism evidence="4 5">
    <name type="scientific">Parascaris equorum</name>
    <name type="common">Equine roundworm</name>
    <dbReference type="NCBI Taxonomy" id="6256"/>
    <lineage>
        <taxon>Eukaryota</taxon>
        <taxon>Metazoa</taxon>
        <taxon>Ecdysozoa</taxon>
        <taxon>Nematoda</taxon>
        <taxon>Chromadorea</taxon>
        <taxon>Rhabditida</taxon>
        <taxon>Spirurina</taxon>
        <taxon>Ascaridomorpha</taxon>
        <taxon>Ascaridoidea</taxon>
        <taxon>Ascarididae</taxon>
        <taxon>Parascaris</taxon>
    </lineage>
</organism>
<dbReference type="SUPFAM" id="SSF57997">
    <property type="entry name" value="Tropomyosin"/>
    <property type="match status" value="1"/>
</dbReference>
<feature type="domain" description="PUMA/OVT1 coiled-coil region" evidence="3">
    <location>
        <begin position="54"/>
        <end position="126"/>
    </location>
</feature>
<keyword evidence="4" id="KW-1185">Reference proteome</keyword>
<evidence type="ECO:0000256" key="2">
    <source>
        <dbReference type="SAM" id="MobiDB-lite"/>
    </source>
</evidence>
<accession>A0A914R3D8</accession>
<feature type="coiled-coil region" evidence="1">
    <location>
        <begin position="69"/>
        <end position="131"/>
    </location>
</feature>
<dbReference type="Proteomes" id="UP000887564">
    <property type="component" value="Unplaced"/>
</dbReference>
<feature type="region of interest" description="Disordered" evidence="2">
    <location>
        <begin position="1"/>
        <end position="21"/>
    </location>
</feature>
<reference evidence="5" key="1">
    <citation type="submission" date="2022-11" db="UniProtKB">
        <authorList>
            <consortium name="WormBaseParasite"/>
        </authorList>
    </citation>
    <scope>IDENTIFICATION</scope>
</reference>